<dbReference type="SUPFAM" id="SSF89095">
    <property type="entry name" value="GatB/YqeY motif"/>
    <property type="match status" value="1"/>
</dbReference>
<evidence type="ECO:0000313" key="9">
    <source>
        <dbReference type="EMBL" id="KKP87606.1"/>
    </source>
</evidence>
<dbReference type="PATRIC" id="fig|1618733.3.peg.503"/>
<comment type="subunit">
    <text evidence="1">Heterotrimer of A, B and C subunits.</text>
</comment>
<accession>A0A0G0DFX9</accession>
<dbReference type="InterPro" id="IPR018027">
    <property type="entry name" value="Asn/Gln_amidotransferase"/>
</dbReference>
<evidence type="ECO:0000256" key="4">
    <source>
        <dbReference type="ARBA" id="ARBA00022840"/>
    </source>
</evidence>
<dbReference type="SMART" id="SM00845">
    <property type="entry name" value="GatB_Yqey"/>
    <property type="match status" value="1"/>
</dbReference>
<comment type="catalytic activity">
    <reaction evidence="6">
        <text>L-aspartyl-tRNA(Asn) + L-glutamine + ATP + H2O = L-asparaginyl-tRNA(Asn) + L-glutamate + ADP + phosphate + 2 H(+)</text>
        <dbReference type="Rhea" id="RHEA:14513"/>
        <dbReference type="Rhea" id="RHEA-COMP:9674"/>
        <dbReference type="Rhea" id="RHEA-COMP:9677"/>
        <dbReference type="ChEBI" id="CHEBI:15377"/>
        <dbReference type="ChEBI" id="CHEBI:15378"/>
        <dbReference type="ChEBI" id="CHEBI:29985"/>
        <dbReference type="ChEBI" id="CHEBI:30616"/>
        <dbReference type="ChEBI" id="CHEBI:43474"/>
        <dbReference type="ChEBI" id="CHEBI:58359"/>
        <dbReference type="ChEBI" id="CHEBI:78515"/>
        <dbReference type="ChEBI" id="CHEBI:78516"/>
        <dbReference type="ChEBI" id="CHEBI:456216"/>
    </reaction>
</comment>
<dbReference type="GO" id="GO:0050567">
    <property type="term" value="F:glutaminyl-tRNA synthase (glutamine-hydrolyzing) activity"/>
    <property type="evidence" value="ECO:0007669"/>
    <property type="project" value="TreeGrafter"/>
</dbReference>
<dbReference type="Proteomes" id="UP000034683">
    <property type="component" value="Unassembled WGS sequence"/>
</dbReference>
<dbReference type="PANTHER" id="PTHR11659:SF0">
    <property type="entry name" value="GLUTAMYL-TRNA(GLN) AMIDOTRANSFERASE SUBUNIT B, MITOCHONDRIAL"/>
    <property type="match status" value="1"/>
</dbReference>
<evidence type="ECO:0000259" key="8">
    <source>
        <dbReference type="SMART" id="SM00845"/>
    </source>
</evidence>
<dbReference type="GO" id="GO:0070681">
    <property type="term" value="P:glutaminyl-tRNAGln biosynthesis via transamidation"/>
    <property type="evidence" value="ECO:0007669"/>
    <property type="project" value="TreeGrafter"/>
</dbReference>
<keyword evidence="2" id="KW-0436">Ligase</keyword>
<organism evidence="9 10">
    <name type="scientific">Candidatus Nomurabacteria bacterium GW2011_GWA2_35_80</name>
    <dbReference type="NCBI Taxonomy" id="1618733"/>
    <lineage>
        <taxon>Bacteria</taxon>
        <taxon>Candidatus Nomuraibacteriota</taxon>
    </lineage>
</organism>
<dbReference type="EMBL" id="LBRA01000032">
    <property type="protein sequence ID" value="KKP87606.1"/>
    <property type="molecule type" value="Genomic_DNA"/>
</dbReference>
<dbReference type="InterPro" id="IPR006075">
    <property type="entry name" value="Asn/Gln-tRNA_Trfase_suB/E_cat"/>
</dbReference>
<dbReference type="InterPro" id="IPR017959">
    <property type="entry name" value="Asn/Gln-tRNA_amidoTrfase_suB/E"/>
</dbReference>
<evidence type="ECO:0000256" key="1">
    <source>
        <dbReference type="ARBA" id="ARBA00011123"/>
    </source>
</evidence>
<comment type="caution">
    <text evidence="9">The sequence shown here is derived from an EMBL/GenBank/DDBJ whole genome shotgun (WGS) entry which is preliminary data.</text>
</comment>
<sequence>SIFAKEFQLVLWYLGVSEANMEKGEMRVEANISVSEDKNKLGTKVEVKNLNSFKSVEKAIKFELDRMIELLENGKKIEIIQETRGWDEEKQKTFSQRKKESSQDYRYFPEPDLPKMRLHEAFDLEKMKKELPELPQAKRLRYKNDFGIKDEDIESYINDKELGSWFEEIAKILNDKDKVKIASNYITSDYLGLKKNNPNTKITKTQNFAELINLLANNKISSRAAKNILAMIIVKDESPLKIATEKGLLQKNDEGEIKSLVEKIIAKNPEVVATYKTGKENAIMSLVGKIIKESKGSANPQIVVNLLKDLLK</sequence>
<dbReference type="InterPro" id="IPR023168">
    <property type="entry name" value="GatB_Yqey_C_2"/>
</dbReference>
<evidence type="ECO:0000256" key="2">
    <source>
        <dbReference type="ARBA" id="ARBA00022598"/>
    </source>
</evidence>
<name>A0A0G0DFX9_9BACT</name>
<evidence type="ECO:0000313" key="10">
    <source>
        <dbReference type="Proteomes" id="UP000034683"/>
    </source>
</evidence>
<keyword evidence="5" id="KW-0648">Protein biosynthesis</keyword>
<dbReference type="InterPro" id="IPR014746">
    <property type="entry name" value="Gln_synth/guanido_kin_cat_dom"/>
</dbReference>
<dbReference type="GO" id="GO:0005524">
    <property type="term" value="F:ATP binding"/>
    <property type="evidence" value="ECO:0007669"/>
    <property type="project" value="UniProtKB-KW"/>
</dbReference>
<gene>
    <name evidence="9" type="ORF">UR92_C0032G0009</name>
</gene>
<feature type="non-terminal residue" evidence="9">
    <location>
        <position position="1"/>
    </location>
</feature>
<dbReference type="GO" id="GO:0006412">
    <property type="term" value="P:translation"/>
    <property type="evidence" value="ECO:0007669"/>
    <property type="project" value="UniProtKB-KW"/>
</dbReference>
<evidence type="ECO:0000256" key="7">
    <source>
        <dbReference type="ARBA" id="ARBA00047913"/>
    </source>
</evidence>
<evidence type="ECO:0000256" key="5">
    <source>
        <dbReference type="ARBA" id="ARBA00022917"/>
    </source>
</evidence>
<dbReference type="SUPFAM" id="SSF55931">
    <property type="entry name" value="Glutamine synthetase/guanido kinase"/>
    <property type="match status" value="1"/>
</dbReference>
<protein>
    <submittedName>
        <fullName evidence="9">Aspartyl/glutamyl-tRNA(Asn/Gln) amidotransferase subunit B</fullName>
    </submittedName>
</protein>
<dbReference type="GO" id="GO:0016740">
    <property type="term" value="F:transferase activity"/>
    <property type="evidence" value="ECO:0007669"/>
    <property type="project" value="UniProtKB-KW"/>
</dbReference>
<evidence type="ECO:0000256" key="6">
    <source>
        <dbReference type="ARBA" id="ARBA00047380"/>
    </source>
</evidence>
<reference evidence="9 10" key="1">
    <citation type="journal article" date="2015" name="Nature">
        <title>rRNA introns, odd ribosomes, and small enigmatic genomes across a large radiation of phyla.</title>
        <authorList>
            <person name="Brown C.T."/>
            <person name="Hug L.A."/>
            <person name="Thomas B.C."/>
            <person name="Sharon I."/>
            <person name="Castelle C.J."/>
            <person name="Singh A."/>
            <person name="Wilkins M.J."/>
            <person name="Williams K.H."/>
            <person name="Banfield J.F."/>
        </authorList>
    </citation>
    <scope>NUCLEOTIDE SEQUENCE [LARGE SCALE GENOMIC DNA]</scope>
</reference>
<dbReference type="FunFam" id="1.10.10.410:FF:000001">
    <property type="entry name" value="Aspartyl/glutamyl-tRNA(Asn/Gln) amidotransferase subunit B"/>
    <property type="match status" value="1"/>
</dbReference>
<dbReference type="PANTHER" id="PTHR11659">
    <property type="entry name" value="GLUTAMYL-TRNA GLN AMIDOTRANSFERASE SUBUNIT B MITOCHONDRIAL AND PROKARYOTIC PET112-RELATED"/>
    <property type="match status" value="1"/>
</dbReference>
<dbReference type="AlphaFoldDB" id="A0A0G0DFX9"/>
<dbReference type="InterPro" id="IPR003789">
    <property type="entry name" value="Asn/Gln_tRNA_amidoTrase-B-like"/>
</dbReference>
<dbReference type="Gene3D" id="1.10.10.410">
    <property type="match status" value="1"/>
</dbReference>
<proteinExistence type="predicted"/>
<keyword evidence="4" id="KW-0067">ATP-binding</keyword>
<keyword evidence="3" id="KW-0547">Nucleotide-binding</keyword>
<feature type="domain" description="Asn/Gln amidotransferase" evidence="8">
    <location>
        <begin position="164"/>
        <end position="311"/>
    </location>
</feature>
<dbReference type="Pfam" id="PF02934">
    <property type="entry name" value="GatB_N"/>
    <property type="match status" value="1"/>
</dbReference>
<comment type="catalytic activity">
    <reaction evidence="7">
        <text>L-glutamyl-tRNA(Gln) + L-glutamine + ATP + H2O = L-glutaminyl-tRNA(Gln) + L-glutamate + ADP + phosphate + H(+)</text>
        <dbReference type="Rhea" id="RHEA:17521"/>
        <dbReference type="Rhea" id="RHEA-COMP:9681"/>
        <dbReference type="Rhea" id="RHEA-COMP:9684"/>
        <dbReference type="ChEBI" id="CHEBI:15377"/>
        <dbReference type="ChEBI" id="CHEBI:15378"/>
        <dbReference type="ChEBI" id="CHEBI:29985"/>
        <dbReference type="ChEBI" id="CHEBI:30616"/>
        <dbReference type="ChEBI" id="CHEBI:43474"/>
        <dbReference type="ChEBI" id="CHEBI:58359"/>
        <dbReference type="ChEBI" id="CHEBI:78520"/>
        <dbReference type="ChEBI" id="CHEBI:78521"/>
        <dbReference type="ChEBI" id="CHEBI:456216"/>
    </reaction>
</comment>
<dbReference type="Pfam" id="PF02637">
    <property type="entry name" value="GatB_Yqey"/>
    <property type="match status" value="1"/>
</dbReference>
<evidence type="ECO:0000256" key="3">
    <source>
        <dbReference type="ARBA" id="ARBA00022741"/>
    </source>
</evidence>
<keyword evidence="9" id="KW-0808">Transferase</keyword>